<accession>A0A9D7S9I7</accession>
<sequence length="159" mass="17168">MDSVFIDENRIAPVAQLGPDLVFKCSDTLITINANGSSQGNNIQYNWTSINGAIKKGQGTQQIEVSSSGDYKLEVIDTINGCRDTASIKVTPDQNSPIASISKPDTLTCKVIEITLNAMAQSQSGNSLSYQWKSSGGAIQNPTTLNPKLRNREPIICMF</sequence>
<evidence type="ECO:0000313" key="2">
    <source>
        <dbReference type="Proteomes" id="UP000808349"/>
    </source>
</evidence>
<evidence type="ECO:0000313" key="1">
    <source>
        <dbReference type="EMBL" id="MBK9717622.1"/>
    </source>
</evidence>
<organism evidence="1 2">
    <name type="scientific">Candidatus Defluviibacterium haderslevense</name>
    <dbReference type="NCBI Taxonomy" id="2981993"/>
    <lineage>
        <taxon>Bacteria</taxon>
        <taxon>Pseudomonadati</taxon>
        <taxon>Bacteroidota</taxon>
        <taxon>Saprospiria</taxon>
        <taxon>Saprospirales</taxon>
        <taxon>Saprospiraceae</taxon>
        <taxon>Candidatus Defluviibacterium</taxon>
    </lineage>
</organism>
<gene>
    <name evidence="1" type="ORF">IPO85_08940</name>
</gene>
<comment type="caution">
    <text evidence="1">The sequence shown here is derived from an EMBL/GenBank/DDBJ whole genome shotgun (WGS) entry which is preliminary data.</text>
</comment>
<name>A0A9D7S9I7_9BACT</name>
<dbReference type="Gene3D" id="2.60.40.10">
    <property type="entry name" value="Immunoglobulins"/>
    <property type="match status" value="1"/>
</dbReference>
<proteinExistence type="predicted"/>
<reference evidence="1 2" key="1">
    <citation type="submission" date="2020-10" db="EMBL/GenBank/DDBJ databases">
        <title>Connecting structure to function with the recovery of over 1000 high-quality activated sludge metagenome-assembled genomes encoding full-length rRNA genes using long-read sequencing.</title>
        <authorList>
            <person name="Singleton C.M."/>
            <person name="Petriglieri F."/>
            <person name="Kristensen J.M."/>
            <person name="Kirkegaard R.H."/>
            <person name="Michaelsen T.Y."/>
            <person name="Andersen M.H."/>
            <person name="Karst S.M."/>
            <person name="Dueholm M.S."/>
            <person name="Nielsen P.H."/>
            <person name="Albertsen M."/>
        </authorList>
    </citation>
    <scope>NUCLEOTIDE SEQUENCE [LARGE SCALE GENOMIC DNA]</scope>
    <source>
        <strain evidence="1">Ribe_18-Q3-R11-54_BAT3C.373</strain>
    </source>
</reference>
<protein>
    <submittedName>
        <fullName evidence="1">PKD domain-containing protein</fullName>
    </submittedName>
</protein>
<dbReference type="Proteomes" id="UP000808349">
    <property type="component" value="Unassembled WGS sequence"/>
</dbReference>
<dbReference type="AlphaFoldDB" id="A0A9D7S9I7"/>
<dbReference type="InterPro" id="IPR013783">
    <property type="entry name" value="Ig-like_fold"/>
</dbReference>
<dbReference type="EMBL" id="JADKFW010000005">
    <property type="protein sequence ID" value="MBK9717622.1"/>
    <property type="molecule type" value="Genomic_DNA"/>
</dbReference>